<dbReference type="HOGENOM" id="CLU_3038127_0_0_1"/>
<accession>U9U462</accession>
<proteinExistence type="predicted"/>
<feature type="non-terminal residue" evidence="1">
    <location>
        <position position="1"/>
    </location>
</feature>
<dbReference type="EMBL" id="KI287136">
    <property type="protein sequence ID" value="ESA10411.1"/>
    <property type="molecule type" value="Genomic_DNA"/>
</dbReference>
<dbReference type="AlphaFoldDB" id="U9U462"/>
<organism evidence="1">
    <name type="scientific">Rhizophagus irregularis (strain DAOM 181602 / DAOM 197198 / MUCL 43194)</name>
    <name type="common">Arbuscular mycorrhizal fungus</name>
    <name type="synonym">Glomus intraradices</name>
    <dbReference type="NCBI Taxonomy" id="747089"/>
    <lineage>
        <taxon>Eukaryota</taxon>
        <taxon>Fungi</taxon>
        <taxon>Fungi incertae sedis</taxon>
        <taxon>Mucoromycota</taxon>
        <taxon>Glomeromycotina</taxon>
        <taxon>Glomeromycetes</taxon>
        <taxon>Glomerales</taxon>
        <taxon>Glomeraceae</taxon>
        <taxon>Rhizophagus</taxon>
    </lineage>
</organism>
<name>U9U462_RHIID</name>
<evidence type="ECO:0000313" key="1">
    <source>
        <dbReference type="EMBL" id="ESA10411.1"/>
    </source>
</evidence>
<sequence>SSSISSSSSTSFNTKQEYISKELAFDINDAKCSSSSELNSPTKQEYISKEFEFNI</sequence>
<gene>
    <name evidence="1" type="ORF">GLOINDRAFT_29482</name>
</gene>
<protein>
    <submittedName>
        <fullName evidence="1">Uncharacterized protein</fullName>
    </submittedName>
</protein>
<reference evidence="1" key="1">
    <citation type="submission" date="2013-07" db="EMBL/GenBank/DDBJ databases">
        <title>The genome of an arbuscular mycorrhizal fungus provides insights into the evolution of the oldest plant symbiosis.</title>
        <authorList>
            <consortium name="DOE Joint Genome Institute"/>
            <person name="Tisserant E."/>
            <person name="Malbreil M."/>
            <person name="Kuo A."/>
            <person name="Kohler A."/>
            <person name="Symeonidi A."/>
            <person name="Balestrini R."/>
            <person name="Charron P."/>
            <person name="Duensing N."/>
            <person name="Frei-dit-Frey N."/>
            <person name="Gianinazzi-Pearson V."/>
            <person name="Gilbert B."/>
            <person name="Handa Y."/>
            <person name="Hijri M."/>
            <person name="Kaul R."/>
            <person name="Kawaguchi M."/>
            <person name="Krajinski F."/>
            <person name="Lammers P."/>
            <person name="Lapierre D."/>
            <person name="Masclaux F.G."/>
            <person name="Murat C."/>
            <person name="Morin E."/>
            <person name="Ndikumana S."/>
            <person name="Pagni M."/>
            <person name="Petitpierre D."/>
            <person name="Requena N."/>
            <person name="Rosikiewicz P."/>
            <person name="Riley R."/>
            <person name="Saito K."/>
            <person name="San Clemente H."/>
            <person name="Shapiro H."/>
            <person name="van Tuinen D."/>
            <person name="Becard G."/>
            <person name="Bonfante P."/>
            <person name="Paszkowski U."/>
            <person name="Shachar-Hill Y."/>
            <person name="Young J.P."/>
            <person name="Sanders I.R."/>
            <person name="Henrissat B."/>
            <person name="Rensing S.A."/>
            <person name="Grigoriev I.V."/>
            <person name="Corradi N."/>
            <person name="Roux C."/>
            <person name="Martin F."/>
        </authorList>
    </citation>
    <scope>NUCLEOTIDE SEQUENCE</scope>
    <source>
        <strain evidence="1">DAOM 197198</strain>
    </source>
</reference>